<evidence type="ECO:0000313" key="1">
    <source>
        <dbReference type="EMBL" id="CAI8050914.1"/>
    </source>
</evidence>
<proteinExistence type="predicted"/>
<name>A0AA35TNJ8_GEOBA</name>
<keyword evidence="2" id="KW-1185">Reference proteome</keyword>
<gene>
    <name evidence="1" type="ORF">GBAR_LOCUS27931</name>
</gene>
<dbReference type="AlphaFoldDB" id="A0AA35TNJ8"/>
<protein>
    <submittedName>
        <fullName evidence="1">Uncharacterized protein</fullName>
    </submittedName>
</protein>
<dbReference type="Proteomes" id="UP001174909">
    <property type="component" value="Unassembled WGS sequence"/>
</dbReference>
<dbReference type="EMBL" id="CASHTH010003887">
    <property type="protein sequence ID" value="CAI8050914.1"/>
    <property type="molecule type" value="Genomic_DNA"/>
</dbReference>
<comment type="caution">
    <text evidence="1">The sequence shown here is derived from an EMBL/GenBank/DDBJ whole genome shotgun (WGS) entry which is preliminary data.</text>
</comment>
<evidence type="ECO:0000313" key="2">
    <source>
        <dbReference type="Proteomes" id="UP001174909"/>
    </source>
</evidence>
<accession>A0AA35TNJ8</accession>
<sequence>MTIVTDTEPCRLLIISASLWRCTSVEWQGSVWLHLWSSVHGRSLHVPCPQPDEQSGGVCQLRGERPRLLPPPHGPPLLHIHRHLSPGDHWDRSLTPHHRLVQLLSLQTVCHCSGHGLTTAPHCLPLRPALRRFCIAHSFLNACFSLHDHGEW</sequence>
<organism evidence="1 2">
    <name type="scientific">Geodia barretti</name>
    <name type="common">Barrett's horny sponge</name>
    <dbReference type="NCBI Taxonomy" id="519541"/>
    <lineage>
        <taxon>Eukaryota</taxon>
        <taxon>Metazoa</taxon>
        <taxon>Porifera</taxon>
        <taxon>Demospongiae</taxon>
        <taxon>Heteroscleromorpha</taxon>
        <taxon>Tetractinellida</taxon>
        <taxon>Astrophorina</taxon>
        <taxon>Geodiidae</taxon>
        <taxon>Geodia</taxon>
    </lineage>
</organism>
<reference evidence="1" key="1">
    <citation type="submission" date="2023-03" db="EMBL/GenBank/DDBJ databases">
        <authorList>
            <person name="Steffen K."/>
            <person name="Cardenas P."/>
        </authorList>
    </citation>
    <scope>NUCLEOTIDE SEQUENCE</scope>
</reference>